<dbReference type="RefSeq" id="WP_013706504.1">
    <property type="nucleotide sequence ID" value="NC_015388.1"/>
</dbReference>
<dbReference type="Gene3D" id="3.10.350.10">
    <property type="entry name" value="LysM domain"/>
    <property type="match status" value="1"/>
</dbReference>
<dbReference type="Pfam" id="PF01464">
    <property type="entry name" value="SLT"/>
    <property type="match status" value="1"/>
</dbReference>
<dbReference type="OrthoDB" id="9815002at2"/>
<proteinExistence type="inferred from homology"/>
<dbReference type="Gene3D" id="1.10.530.10">
    <property type="match status" value="1"/>
</dbReference>
<feature type="compositionally biased region" description="Polar residues" evidence="2">
    <location>
        <begin position="504"/>
        <end position="522"/>
    </location>
</feature>
<evidence type="ECO:0000259" key="3">
    <source>
        <dbReference type="PROSITE" id="PS51782"/>
    </source>
</evidence>
<dbReference type="SMART" id="SM00257">
    <property type="entry name" value="LysM"/>
    <property type="match status" value="1"/>
</dbReference>
<dbReference type="InterPro" id="IPR023346">
    <property type="entry name" value="Lysozyme-like_dom_sf"/>
</dbReference>
<dbReference type="eggNOG" id="COG0741">
    <property type="taxonomic scope" value="Bacteria"/>
</dbReference>
<dbReference type="STRING" id="880072.Desac_1539"/>
<dbReference type="InterPro" id="IPR008258">
    <property type="entry name" value="Transglycosylase_SLT_dom_1"/>
</dbReference>
<dbReference type="KEGG" id="dao:Desac_1539"/>
<dbReference type="PROSITE" id="PS51782">
    <property type="entry name" value="LYSM"/>
    <property type="match status" value="1"/>
</dbReference>
<evidence type="ECO:0000313" key="4">
    <source>
        <dbReference type="EMBL" id="AEB09394.1"/>
    </source>
</evidence>
<dbReference type="PROSITE" id="PS51257">
    <property type="entry name" value="PROKAR_LIPOPROTEIN"/>
    <property type="match status" value="1"/>
</dbReference>
<dbReference type="InterPro" id="IPR018392">
    <property type="entry name" value="LysM"/>
</dbReference>
<keyword evidence="5" id="KW-1185">Reference proteome</keyword>
<reference evidence="5" key="2">
    <citation type="submission" date="2011-03" db="EMBL/GenBank/DDBJ databases">
        <title>The complete genome of Desulfobacca acetoxidans DSM 11109.</title>
        <authorList>
            <consortium name="US DOE Joint Genome Institute (JGI-PGF)"/>
            <person name="Lucas S."/>
            <person name="Copeland A."/>
            <person name="Lapidus A."/>
            <person name="Bruce D."/>
            <person name="Goodwin L."/>
            <person name="Pitluck S."/>
            <person name="Peters L."/>
            <person name="Kyrpides N."/>
            <person name="Mavromatis K."/>
            <person name="Ivanova N."/>
            <person name="Ovchinnikova G."/>
            <person name="Teshima H."/>
            <person name="Detter J.C."/>
            <person name="Han C."/>
            <person name="Land M."/>
            <person name="Hauser L."/>
            <person name="Markowitz V."/>
            <person name="Cheng J.-F."/>
            <person name="Hugenholtz P."/>
            <person name="Woyke T."/>
            <person name="Wu D."/>
            <person name="Spring S."/>
            <person name="Schueler E."/>
            <person name="Brambilla E."/>
            <person name="Klenk H.-P."/>
            <person name="Eisen J.A."/>
        </authorList>
    </citation>
    <scope>NUCLEOTIDE SEQUENCE [LARGE SCALE GENOMIC DNA]</scope>
    <source>
        <strain evidence="5">ATCC 700848 / DSM 11109 / ASRB2</strain>
    </source>
</reference>
<feature type="compositionally biased region" description="Basic and acidic residues" evidence="2">
    <location>
        <begin position="397"/>
        <end position="408"/>
    </location>
</feature>
<dbReference type="SUPFAM" id="SSF54106">
    <property type="entry name" value="LysM domain"/>
    <property type="match status" value="1"/>
</dbReference>
<dbReference type="EMBL" id="CP002629">
    <property type="protein sequence ID" value="AEB09394.1"/>
    <property type="molecule type" value="Genomic_DNA"/>
</dbReference>
<feature type="domain" description="LysM" evidence="3">
    <location>
        <begin position="410"/>
        <end position="454"/>
    </location>
</feature>
<dbReference type="AlphaFoldDB" id="F2NHQ9"/>
<organism evidence="4 5">
    <name type="scientific">Desulfobacca acetoxidans (strain ATCC 700848 / DSM 11109 / ASRB2)</name>
    <dbReference type="NCBI Taxonomy" id="880072"/>
    <lineage>
        <taxon>Bacteria</taxon>
        <taxon>Pseudomonadati</taxon>
        <taxon>Thermodesulfobacteriota</taxon>
        <taxon>Desulfobaccia</taxon>
        <taxon>Desulfobaccales</taxon>
        <taxon>Desulfobaccaceae</taxon>
        <taxon>Desulfobacca</taxon>
    </lineage>
</organism>
<gene>
    <name evidence="4" type="ordered locus">Desac_1539</name>
</gene>
<dbReference type="eggNOG" id="COG1388">
    <property type="taxonomic scope" value="Bacteria"/>
</dbReference>
<feature type="region of interest" description="Disordered" evidence="2">
    <location>
        <begin position="360"/>
        <end position="410"/>
    </location>
</feature>
<evidence type="ECO:0000256" key="2">
    <source>
        <dbReference type="SAM" id="MobiDB-lite"/>
    </source>
</evidence>
<dbReference type="PANTHER" id="PTHR37423:SF2">
    <property type="entry name" value="MEMBRANE-BOUND LYTIC MUREIN TRANSGLYCOSYLASE C"/>
    <property type="match status" value="1"/>
</dbReference>
<sequence length="545" mass="61036">MKRFGILFVALLWLLYGCGGKREIVSQPEPLEPAQTEDQYAFEDEKEEPLTGSLSTQRLEELYGKASVPGLDEALSQEMKKWEMQKTFDMPIQVNKQVRNYIYYFSTDRKKIFSRYLARSSRYLPMIKKVFAEYGLPEDLAYLAMIESGYNNRAKSHASAVGMWQFIKGTGVRYGLSIDSYLDERRDPEKSTRAAASYLLDLYKQFGSWYLAAASYNCGEGRVQKEIKRNTHLKNFWELSGNYSLPSETQNYVPQMIAATIIAKSPEKYGFKNIPYQPPLKYDLVKVTEATSLQAAAIAVATNSEEIDALNPELLRGVTPPSYQAYLLKVPPGKKEAFTTNIAMARAQFPVGATYAARRDRGEDFSGERSRRTAKTSRSYASRAKRSKRTMAAARSRYVEEPSPKEEPNLCYSVKQGDTLSKIAKRYNTTQAKIAALNNLPKDGTVKRRQVLLVAANDTKSAKEPARSSSKEVARSVEKNDGPVTASMFPNFNSTKKSKANTRAAKSTVQASKSKSGSNKPTPTIARKESGNSKTKKKKNGSDKT</sequence>
<dbReference type="CDD" id="cd00118">
    <property type="entry name" value="LysM"/>
    <property type="match status" value="1"/>
</dbReference>
<reference evidence="4 5" key="1">
    <citation type="journal article" date="2011" name="Stand. Genomic Sci.">
        <title>Complete genome sequence of the acetate-degrading sulfate reducer Desulfobacca acetoxidans type strain (ASRB2).</title>
        <authorList>
            <person name="Goker M."/>
            <person name="Teshima H."/>
            <person name="Lapidus A."/>
            <person name="Nolan M."/>
            <person name="Lucas S."/>
            <person name="Hammon N."/>
            <person name="Deshpande S."/>
            <person name="Cheng J.F."/>
            <person name="Tapia R."/>
            <person name="Han C."/>
            <person name="Goodwin L."/>
            <person name="Pitluck S."/>
            <person name="Huntemann M."/>
            <person name="Liolios K."/>
            <person name="Ivanova N."/>
            <person name="Pagani I."/>
            <person name="Mavromatis K."/>
            <person name="Ovchinikova G."/>
            <person name="Pati A."/>
            <person name="Chen A."/>
            <person name="Palaniappan K."/>
            <person name="Land M."/>
            <person name="Hauser L."/>
            <person name="Brambilla E.M."/>
            <person name="Rohde M."/>
            <person name="Spring S."/>
            <person name="Detter J.C."/>
            <person name="Woyke T."/>
            <person name="Bristow J."/>
            <person name="Eisen J.A."/>
            <person name="Markowitz V."/>
            <person name="Hugenholtz P."/>
            <person name="Kyrpides N.C."/>
            <person name="Klenk H.P."/>
        </authorList>
    </citation>
    <scope>NUCLEOTIDE SEQUENCE [LARGE SCALE GENOMIC DNA]</scope>
    <source>
        <strain evidence="5">ATCC 700848 / DSM 11109 / ASRB2</strain>
    </source>
</reference>
<protein>
    <submittedName>
        <fullName evidence="4">Lytic transglycosylase catalytic</fullName>
    </submittedName>
</protein>
<name>F2NHQ9_DESAR</name>
<dbReference type="HOGENOM" id="CLU_009520_1_3_7"/>
<dbReference type="Pfam" id="PF01476">
    <property type="entry name" value="LysM"/>
    <property type="match status" value="1"/>
</dbReference>
<feature type="region of interest" description="Disordered" evidence="2">
    <location>
        <begin position="457"/>
        <end position="545"/>
    </location>
</feature>
<dbReference type="InterPro" id="IPR036779">
    <property type="entry name" value="LysM_dom_sf"/>
</dbReference>
<dbReference type="PANTHER" id="PTHR37423">
    <property type="entry name" value="SOLUBLE LYTIC MUREIN TRANSGLYCOSYLASE-RELATED"/>
    <property type="match status" value="1"/>
</dbReference>
<evidence type="ECO:0000313" key="5">
    <source>
        <dbReference type="Proteomes" id="UP000000483"/>
    </source>
</evidence>
<feature type="compositionally biased region" description="Basic and acidic residues" evidence="2">
    <location>
        <begin position="460"/>
        <end position="481"/>
    </location>
</feature>
<feature type="compositionally biased region" description="Basic and acidic residues" evidence="2">
    <location>
        <begin position="360"/>
        <end position="371"/>
    </location>
</feature>
<dbReference type="Proteomes" id="UP000000483">
    <property type="component" value="Chromosome"/>
</dbReference>
<evidence type="ECO:0000256" key="1">
    <source>
        <dbReference type="ARBA" id="ARBA00007734"/>
    </source>
</evidence>
<dbReference type="SUPFAM" id="SSF53955">
    <property type="entry name" value="Lysozyme-like"/>
    <property type="match status" value="1"/>
</dbReference>
<dbReference type="CDD" id="cd16894">
    <property type="entry name" value="MltD-like"/>
    <property type="match status" value="1"/>
</dbReference>
<comment type="similarity">
    <text evidence="1">Belongs to the transglycosylase Slt family.</text>
</comment>
<accession>F2NHQ9</accession>